<comment type="subcellular location">
    <subcellularLocation>
        <location evidence="1">Cell inner membrane</location>
        <topology evidence="1">Multi-pass membrane protein</topology>
    </subcellularLocation>
</comment>
<feature type="transmembrane region" description="Helical" evidence="7">
    <location>
        <begin position="148"/>
        <end position="173"/>
    </location>
</feature>
<feature type="transmembrane region" description="Helical" evidence="7">
    <location>
        <begin position="179"/>
        <end position="197"/>
    </location>
</feature>
<evidence type="ECO:0000256" key="5">
    <source>
        <dbReference type="ARBA" id="ARBA00022989"/>
    </source>
</evidence>
<comment type="caution">
    <text evidence="8">The sequence shown here is derived from an EMBL/GenBank/DDBJ whole genome shotgun (WGS) entry which is preliminary data.</text>
</comment>
<reference evidence="8 9" key="1">
    <citation type="submission" date="2019-06" db="EMBL/GenBank/DDBJ databases">
        <title>Amycolatopsis alkalitolerans sp. nov., isolated from Gastrodia elata Blume.</title>
        <authorList>
            <person name="Narsing Rao M.P."/>
            <person name="Li W.J."/>
        </authorList>
    </citation>
    <scope>NUCLEOTIDE SEQUENCE [LARGE SCALE GENOMIC DNA]</scope>
    <source>
        <strain evidence="8 9">SYSUP0005</strain>
    </source>
</reference>
<dbReference type="EMBL" id="VDFW01000001">
    <property type="protein sequence ID" value="TNC29724.1"/>
    <property type="molecule type" value="Genomic_DNA"/>
</dbReference>
<name>A0A5C4M9W3_9PSEU</name>
<dbReference type="CDD" id="cd06173">
    <property type="entry name" value="MFS_MefA_like"/>
    <property type="match status" value="1"/>
</dbReference>
<evidence type="ECO:0000256" key="1">
    <source>
        <dbReference type="ARBA" id="ARBA00004429"/>
    </source>
</evidence>
<feature type="transmembrane region" description="Helical" evidence="7">
    <location>
        <begin position="23"/>
        <end position="45"/>
    </location>
</feature>
<dbReference type="PANTHER" id="PTHR23513">
    <property type="entry name" value="INTEGRAL MEMBRANE EFFLUX PROTEIN-RELATED"/>
    <property type="match status" value="1"/>
</dbReference>
<accession>A0A5C4M9W3</accession>
<dbReference type="OrthoDB" id="5494559at2"/>
<dbReference type="RefSeq" id="WP_139094794.1">
    <property type="nucleotide sequence ID" value="NZ_VDFW01000001.1"/>
</dbReference>
<sequence>MAVRHALLDIGPLRSSPAFRRFWIGRTFSVFGSQMTIVALLFQIWQTTSSTVWTGAAGLAQALPILAFGLFAGSLADRVERRKFYLGALTGQAVCSVVLAVQGFLGHLPVLLVLLVVAAQATFVAGGGPVGRAVVVRLLPPEQLGAGLALNGFSFQGAMLLGPAVAGVLLGWLGPGGCYAVDAATFLLAFYGAFGLPPMRPDGEPSRPGVRGVLDGLSFLVRTPVVRGALLTDLAATVLSMPISLFPLINAERFGGNPRTLGLFLTAIAVGGVLASILSGTFTRLPRPGLVMVAGSAAWGLALALFGIAPNAWLGLGFLVLAGAADTVSVVSRGTVVQFHTPDRLRGRVSAAEQMVGMAGPDVGNMRAGLVAGATSGAAALLSGGLLCVAAVLAVVWRTPGLAAARTQEPLGGHLDEPV</sequence>
<feature type="transmembrane region" description="Helical" evidence="7">
    <location>
        <begin position="261"/>
        <end position="282"/>
    </location>
</feature>
<dbReference type="Gene3D" id="1.20.1250.20">
    <property type="entry name" value="MFS general substrate transporter like domains"/>
    <property type="match status" value="1"/>
</dbReference>
<evidence type="ECO:0000256" key="4">
    <source>
        <dbReference type="ARBA" id="ARBA00022692"/>
    </source>
</evidence>
<proteinExistence type="predicted"/>
<dbReference type="Pfam" id="PF05977">
    <property type="entry name" value="MFS_3"/>
    <property type="match status" value="1"/>
</dbReference>
<organism evidence="8 9">
    <name type="scientific">Amycolatopsis alkalitolerans</name>
    <dbReference type="NCBI Taxonomy" id="2547244"/>
    <lineage>
        <taxon>Bacteria</taxon>
        <taxon>Bacillati</taxon>
        <taxon>Actinomycetota</taxon>
        <taxon>Actinomycetes</taxon>
        <taxon>Pseudonocardiales</taxon>
        <taxon>Pseudonocardiaceae</taxon>
        <taxon>Amycolatopsis</taxon>
    </lineage>
</organism>
<dbReference type="InterPro" id="IPR036259">
    <property type="entry name" value="MFS_trans_sf"/>
</dbReference>
<evidence type="ECO:0000313" key="9">
    <source>
        <dbReference type="Proteomes" id="UP000305546"/>
    </source>
</evidence>
<feature type="transmembrane region" description="Helical" evidence="7">
    <location>
        <begin position="370"/>
        <end position="397"/>
    </location>
</feature>
<keyword evidence="4 7" id="KW-0812">Transmembrane</keyword>
<feature type="transmembrane region" description="Helical" evidence="7">
    <location>
        <begin position="51"/>
        <end position="72"/>
    </location>
</feature>
<dbReference type="GO" id="GO:0005886">
    <property type="term" value="C:plasma membrane"/>
    <property type="evidence" value="ECO:0007669"/>
    <property type="project" value="UniProtKB-SubCell"/>
</dbReference>
<feature type="transmembrane region" description="Helical" evidence="7">
    <location>
        <begin position="289"/>
        <end position="309"/>
    </location>
</feature>
<dbReference type="AlphaFoldDB" id="A0A5C4M9W3"/>
<keyword evidence="3" id="KW-1003">Cell membrane</keyword>
<keyword evidence="5 7" id="KW-1133">Transmembrane helix</keyword>
<protein>
    <submittedName>
        <fullName evidence="8">MFS transporter</fullName>
    </submittedName>
</protein>
<dbReference type="InterPro" id="IPR010290">
    <property type="entry name" value="TM_effector"/>
</dbReference>
<keyword evidence="2" id="KW-0813">Transport</keyword>
<feature type="transmembrane region" description="Helical" evidence="7">
    <location>
        <begin position="228"/>
        <end position="249"/>
    </location>
</feature>
<evidence type="ECO:0000256" key="6">
    <source>
        <dbReference type="ARBA" id="ARBA00023136"/>
    </source>
</evidence>
<evidence type="ECO:0000313" key="8">
    <source>
        <dbReference type="EMBL" id="TNC29724.1"/>
    </source>
</evidence>
<gene>
    <name evidence="8" type="ORF">FG385_01890</name>
</gene>
<evidence type="ECO:0000256" key="2">
    <source>
        <dbReference type="ARBA" id="ARBA00022448"/>
    </source>
</evidence>
<dbReference type="SUPFAM" id="SSF103473">
    <property type="entry name" value="MFS general substrate transporter"/>
    <property type="match status" value="1"/>
</dbReference>
<evidence type="ECO:0000256" key="7">
    <source>
        <dbReference type="SAM" id="Phobius"/>
    </source>
</evidence>
<dbReference type="PANTHER" id="PTHR23513:SF9">
    <property type="entry name" value="ENTEROBACTIN EXPORTER ENTS"/>
    <property type="match status" value="1"/>
</dbReference>
<dbReference type="Proteomes" id="UP000305546">
    <property type="component" value="Unassembled WGS sequence"/>
</dbReference>
<keyword evidence="6 7" id="KW-0472">Membrane</keyword>
<evidence type="ECO:0000256" key="3">
    <source>
        <dbReference type="ARBA" id="ARBA00022475"/>
    </source>
</evidence>
<keyword evidence="9" id="KW-1185">Reference proteome</keyword>